<comment type="pathway">
    <text evidence="1">Antibiotic biosynthesis.</text>
</comment>
<evidence type="ECO:0000256" key="9">
    <source>
        <dbReference type="SAM" id="MobiDB-lite"/>
    </source>
</evidence>
<dbReference type="InterPro" id="IPR042104">
    <property type="entry name" value="PKS_dehydratase_sf"/>
</dbReference>
<dbReference type="eggNOG" id="COG0236">
    <property type="taxonomic scope" value="Bacteria"/>
</dbReference>
<dbReference type="InterPro" id="IPR020806">
    <property type="entry name" value="PKS_PP-bd"/>
</dbReference>
<dbReference type="CDD" id="cd08956">
    <property type="entry name" value="KR_3_FAS_SDR_x"/>
    <property type="match status" value="1"/>
</dbReference>
<dbReference type="InterPro" id="IPR016036">
    <property type="entry name" value="Malonyl_transacylase_ACP-bd"/>
</dbReference>
<dbReference type="InterPro" id="IPR057326">
    <property type="entry name" value="KR_dom"/>
</dbReference>
<evidence type="ECO:0000256" key="1">
    <source>
        <dbReference type="ARBA" id="ARBA00004792"/>
    </source>
</evidence>
<dbReference type="PROSITE" id="PS52019">
    <property type="entry name" value="PKS_MFAS_DH"/>
    <property type="match status" value="1"/>
</dbReference>
<evidence type="ECO:0000256" key="4">
    <source>
        <dbReference type="ARBA" id="ARBA00022679"/>
    </source>
</evidence>
<dbReference type="InterPro" id="IPR013968">
    <property type="entry name" value="PKS_KR"/>
</dbReference>
<feature type="domain" description="Carrier" evidence="10">
    <location>
        <begin position="1312"/>
        <end position="1387"/>
    </location>
</feature>
<dbReference type="SMART" id="SM00826">
    <property type="entry name" value="PKS_DH"/>
    <property type="match status" value="1"/>
</dbReference>
<dbReference type="InterPro" id="IPR006162">
    <property type="entry name" value="Ppantetheine_attach_site"/>
</dbReference>
<dbReference type="HOGENOM" id="CLU_000022_35_2_11"/>
<dbReference type="eggNOG" id="COG0300">
    <property type="taxonomic scope" value="Bacteria"/>
</dbReference>
<feature type="region of interest" description="Disordered" evidence="9">
    <location>
        <begin position="634"/>
        <end position="684"/>
    </location>
</feature>
<evidence type="ECO:0000256" key="5">
    <source>
        <dbReference type="ARBA" id="ARBA00023194"/>
    </source>
</evidence>
<evidence type="ECO:0000259" key="11">
    <source>
        <dbReference type="PROSITE" id="PS52019"/>
    </source>
</evidence>
<feature type="region of interest" description="Disordered" evidence="9">
    <location>
        <begin position="1243"/>
        <end position="1297"/>
    </location>
</feature>
<dbReference type="InterPro" id="IPR020807">
    <property type="entry name" value="PKS_DH"/>
</dbReference>
<dbReference type="InterPro" id="IPR049552">
    <property type="entry name" value="PKS_DH_N"/>
</dbReference>
<feature type="region of interest" description="Disordered" evidence="9">
    <location>
        <begin position="1387"/>
        <end position="1422"/>
    </location>
</feature>
<dbReference type="GO" id="GO:0006633">
    <property type="term" value="P:fatty acid biosynthetic process"/>
    <property type="evidence" value="ECO:0007669"/>
    <property type="project" value="TreeGrafter"/>
</dbReference>
<keyword evidence="13" id="KW-1185">Reference proteome</keyword>
<dbReference type="InterPro" id="IPR049551">
    <property type="entry name" value="PKS_DH_C"/>
</dbReference>
<dbReference type="InterPro" id="IPR036736">
    <property type="entry name" value="ACP-like_sf"/>
</dbReference>
<dbReference type="Gene3D" id="3.40.50.1820">
    <property type="entry name" value="alpha/beta hydrolase"/>
    <property type="match status" value="1"/>
</dbReference>
<dbReference type="SUPFAM" id="SSF47336">
    <property type="entry name" value="ACP-like"/>
    <property type="match status" value="1"/>
</dbReference>
<feature type="compositionally biased region" description="Pro residues" evidence="9">
    <location>
        <begin position="1256"/>
        <end position="1265"/>
    </location>
</feature>
<dbReference type="SMART" id="SM00827">
    <property type="entry name" value="PKS_AT"/>
    <property type="match status" value="1"/>
</dbReference>
<evidence type="ECO:0000256" key="7">
    <source>
        <dbReference type="ARBA" id="ARBA00023315"/>
    </source>
</evidence>
<feature type="compositionally biased region" description="Low complexity" evidence="9">
    <location>
        <begin position="1266"/>
        <end position="1289"/>
    </location>
</feature>
<dbReference type="SMART" id="SM00824">
    <property type="entry name" value="PKS_TE"/>
    <property type="match status" value="1"/>
</dbReference>
<dbReference type="InterPro" id="IPR014043">
    <property type="entry name" value="Acyl_transferase_dom"/>
</dbReference>
<dbReference type="InterPro" id="IPR049900">
    <property type="entry name" value="PKS_mFAS_DH"/>
</dbReference>
<dbReference type="Proteomes" id="UP000000377">
    <property type="component" value="Chromosome"/>
</dbReference>
<dbReference type="Pfam" id="PF16197">
    <property type="entry name" value="KAsynt_C_assoc"/>
    <property type="match status" value="1"/>
</dbReference>
<keyword evidence="2" id="KW-0596">Phosphopantetheine</keyword>
<feature type="active site" description="Proton donor; for dehydratase activity" evidence="8">
    <location>
        <position position="750"/>
    </location>
</feature>
<dbReference type="Gene3D" id="1.10.1200.10">
    <property type="entry name" value="ACP-like"/>
    <property type="match status" value="1"/>
</dbReference>
<dbReference type="GO" id="GO:0017000">
    <property type="term" value="P:antibiotic biosynthetic process"/>
    <property type="evidence" value="ECO:0007669"/>
    <property type="project" value="UniProtKB-KW"/>
</dbReference>
<dbReference type="InterPro" id="IPR032821">
    <property type="entry name" value="PKS_assoc"/>
</dbReference>
<dbReference type="GO" id="GO:0004312">
    <property type="term" value="F:fatty acid synthase activity"/>
    <property type="evidence" value="ECO:0007669"/>
    <property type="project" value="TreeGrafter"/>
</dbReference>
<keyword evidence="7" id="KW-0012">Acyltransferase</keyword>
<dbReference type="STRING" id="749414.SBI_01878"/>
<evidence type="ECO:0000256" key="8">
    <source>
        <dbReference type="PROSITE-ProRule" id="PRU01363"/>
    </source>
</evidence>
<dbReference type="Gene3D" id="3.40.366.10">
    <property type="entry name" value="Malonyl-Coenzyme A Acyl Carrier Protein, domain 2"/>
    <property type="match status" value="1"/>
</dbReference>
<evidence type="ECO:0000313" key="13">
    <source>
        <dbReference type="Proteomes" id="UP000000377"/>
    </source>
</evidence>
<dbReference type="Pfam" id="PF14765">
    <property type="entry name" value="PS-DH"/>
    <property type="match status" value="1"/>
</dbReference>
<dbReference type="Gene3D" id="3.40.50.720">
    <property type="entry name" value="NAD(P)-binding Rossmann-like Domain"/>
    <property type="match status" value="1"/>
</dbReference>
<dbReference type="Pfam" id="PF21089">
    <property type="entry name" value="PKS_DH_N"/>
    <property type="match status" value="1"/>
</dbReference>
<dbReference type="eggNOG" id="COG3319">
    <property type="taxonomic scope" value="Bacteria"/>
</dbReference>
<evidence type="ECO:0000256" key="6">
    <source>
        <dbReference type="ARBA" id="ARBA00023268"/>
    </source>
</evidence>
<dbReference type="PROSITE" id="PS50075">
    <property type="entry name" value="CARRIER"/>
    <property type="match status" value="1"/>
</dbReference>
<name>D7BPZ2_STRBB</name>
<dbReference type="InterPro" id="IPR001227">
    <property type="entry name" value="Ac_transferase_dom_sf"/>
</dbReference>
<dbReference type="SMART" id="SM01294">
    <property type="entry name" value="PKS_PP_betabranch"/>
    <property type="match status" value="1"/>
</dbReference>
<dbReference type="InterPro" id="IPR029058">
    <property type="entry name" value="AB_hydrolase_fold"/>
</dbReference>
<dbReference type="GO" id="GO:0031177">
    <property type="term" value="F:phosphopantetheine binding"/>
    <property type="evidence" value="ECO:0007669"/>
    <property type="project" value="InterPro"/>
</dbReference>
<dbReference type="EMBL" id="CP002047">
    <property type="protein sequence ID" value="ADI04999.1"/>
    <property type="molecule type" value="Genomic_DNA"/>
</dbReference>
<dbReference type="Gene3D" id="3.30.70.3290">
    <property type="match status" value="1"/>
</dbReference>
<feature type="active site" description="Proton acceptor; for dehydratase activity" evidence="8">
    <location>
        <position position="577"/>
    </location>
</feature>
<dbReference type="SUPFAM" id="SSF51735">
    <property type="entry name" value="NAD(P)-binding Rossmann-fold domains"/>
    <property type="match status" value="2"/>
</dbReference>
<dbReference type="Pfam" id="PF08659">
    <property type="entry name" value="KR"/>
    <property type="match status" value="1"/>
</dbReference>
<feature type="region of interest" description="C-terminal hotdog fold" evidence="8">
    <location>
        <begin position="689"/>
        <end position="830"/>
    </location>
</feature>
<dbReference type="InterPro" id="IPR020802">
    <property type="entry name" value="TesA-like"/>
</dbReference>
<dbReference type="Pfam" id="PF00550">
    <property type="entry name" value="PP-binding"/>
    <property type="match status" value="1"/>
</dbReference>
<dbReference type="Pfam" id="PF22953">
    <property type="entry name" value="SpnB_Rossmann"/>
    <property type="match status" value="1"/>
</dbReference>
<dbReference type="SMART" id="SM00823">
    <property type="entry name" value="PKS_PP"/>
    <property type="match status" value="1"/>
</dbReference>
<dbReference type="SUPFAM" id="SSF55048">
    <property type="entry name" value="Probable ACP-binding domain of malonyl-CoA ACP transacylase"/>
    <property type="match status" value="1"/>
</dbReference>
<dbReference type="Gene3D" id="3.10.129.110">
    <property type="entry name" value="Polyketide synthase dehydratase"/>
    <property type="match status" value="1"/>
</dbReference>
<dbReference type="InterPro" id="IPR050091">
    <property type="entry name" value="PKS_NRPS_Biosynth_Enz"/>
</dbReference>
<accession>D7BPZ2</accession>
<dbReference type="InterPro" id="IPR016039">
    <property type="entry name" value="Thiolase-like"/>
</dbReference>
<dbReference type="InterPro" id="IPR009081">
    <property type="entry name" value="PP-bd_ACP"/>
</dbReference>
<proteinExistence type="predicted"/>
<evidence type="ECO:0000259" key="10">
    <source>
        <dbReference type="PROSITE" id="PS50075"/>
    </source>
</evidence>
<feature type="domain" description="PKS/mFAS DH" evidence="11">
    <location>
        <begin position="545"/>
        <end position="830"/>
    </location>
</feature>
<dbReference type="SMART" id="SM00822">
    <property type="entry name" value="PKS_KR"/>
    <property type="match status" value="1"/>
</dbReference>
<dbReference type="KEGG" id="sbh:SBI_01878"/>
<organism evidence="12 13">
    <name type="scientific">Streptomyces bingchenggensis (strain BCW-1)</name>
    <dbReference type="NCBI Taxonomy" id="749414"/>
    <lineage>
        <taxon>Bacteria</taxon>
        <taxon>Bacillati</taxon>
        <taxon>Actinomycetota</taxon>
        <taxon>Actinomycetes</taxon>
        <taxon>Kitasatosporales</taxon>
        <taxon>Streptomycetaceae</taxon>
        <taxon>Streptomyces</taxon>
    </lineage>
</organism>
<feature type="region of interest" description="N-terminal hotdog fold" evidence="8">
    <location>
        <begin position="545"/>
        <end position="671"/>
    </location>
</feature>
<dbReference type="SUPFAM" id="SSF53474">
    <property type="entry name" value="alpha/beta-Hydrolases"/>
    <property type="match status" value="1"/>
</dbReference>
<sequence>MPGSPRRAGVSAFGIGGTNAHVILEEAETATEPADVAPEHAETGGAAALPGHSGRAETVPPLLLSGADPRALRAQARQIAALLRERPELTPLDVAFSLATTRAALAHRTAVPAADRAALLTALDTLAGNGDGHRAPVPGVVETTGTARSAGRLALLFTGQGAQRPGMGRELHAAFPAFATAFDGLCHRFDSGDTGDTGFERPLRTVLWAAEGTEDAALLDRTDFSQAGLFVFEVAAFRLLESWGIRPDFLAGHSVGELAAAHVSGILSERDAVELVAARGRLMRRLPAGGAMVAVEASEEEVAKELAAAEPAEAASVGPVAVAAVNGPRSVVLSGDETAVLAVAARLAARGCRTTRLRVGHAFHSPLVEPMLEEFGRIAARAEYGAPRIPVVSALTGLPATGDDLRSAAYWMRHAREAVRFGDVVHRLAHEEGVTAFAEVGPDAHLTASALAALGDEESERRVFAAVSKSGAGAPGAGPGAVLDALARLHVHGLPVDWRRVYADSGARRVDLPTYPFQRQRYWLADTQPDGPDDSVEPAEDGGGHPLLTLTTTVPGTERLLCTGHLSSAGHPWLGDHAVAGHPLVPAAALVELALHAGDACGLEVLEDLALLAPLFLPGPGSRVQIQVALGEPDASGRRTADVHSRPEESGALGPWTHHATGRLGPAAASRDPNADPAADLGAWPPAGAERVDLTGAYARLAEAGYAYGPAFQGVTAAWRRGGELFAEVRLPAAAGPDAQRYGIHPALLDAALHAGRLAAPPPLPSGGTARLPFAFGDLTLYAVGATELRVRTHAVGEDTVALDLADGVGRPVARVASLTTRPLPEDTAAVGGAGRRELYRLRWTGVPAGDPDAGGPAPTVASPDDLRLGAALTATSSGAATGPETVVISLAAPRPTTDPVADTHALTARALEALRTRLADPASPGARLVVVTRGATAPAPDLPAAAVWGLVRAAQSEYPGRLTIVDLDDRPDSVRLLPAAIATGEPQLSIADGALRVPRLEHLPDTDGLGDPGGPGGGFAAEGTVLLTGGTGSLGAALARHLVARHRVRHLVLVSRRGPGAPDARRLRTELERSGAQVDVIACDIADRPALGAVIEKYAPRLTAVVHAAGILDDGVLEALTPERLAAVARPKVDAAWNLHELTQGLPLARFVLFSSAAGLLGNPGQANYAAANSFLDALAHHRTALGLPALSLVWGPWADEDGMAARTEQSGRARDTVVRPVSREQGLAMFDAALGTGEPVLAPLPLDRSRPATPAGPPVPPPLRGLLRPARPVARPGDDGAAADTGQAPGGEEGSWRERLAALPVAERAPALLELVREMAALVLGHPDASAVGAEQPFAELGFDSLTGVLLRNQLIIHTRVRLPATIAFDRPSARELADHLYTKLSDSLGDGPPPTKEAAAEPETPRPDPVSAPDRPHGRRAAQTLGSLYRRVCEMGDVVSAMHLLVTASLAMPVFDPADGARHALAPLRLAKGGEATKGAEAPALVCFPGFSATPSGSWYGPLASCFAGERDVFELQHPGVLHGEAVPRDWDTFVDLHVATVREHLGDRPYVVLGYSMGGYPAHAVAARLAATGTPPAGLVVVDTYHVTPEREDARWLLAMPARYPLEMGERFDAAVDDVSMAALGAYTRMARGWRPEPTDVPTLLVRATDPLPELLTHGDGEARDGGGQTSWREPYDTVDVPGSHWSLLEEHAHTTAEAIRAWIGALGGVTAG</sequence>
<dbReference type="Pfam" id="PF00975">
    <property type="entry name" value="Thioesterase"/>
    <property type="match status" value="1"/>
</dbReference>
<dbReference type="PROSITE" id="PS00012">
    <property type="entry name" value="PHOSPHOPANTETHEINE"/>
    <property type="match status" value="1"/>
</dbReference>
<protein>
    <submittedName>
        <fullName evidence="12">Modular polyketide synthase</fullName>
    </submittedName>
</protein>
<gene>
    <name evidence="12" type="primary">pks6-1</name>
    <name evidence="12" type="ordered locus">SBI_01878</name>
</gene>
<feature type="compositionally biased region" description="Basic and acidic residues" evidence="9">
    <location>
        <begin position="635"/>
        <end position="649"/>
    </location>
</feature>
<dbReference type="PATRIC" id="fig|749414.3.peg.1943"/>
<keyword evidence="5" id="KW-0045">Antibiotic biosynthesis</keyword>
<dbReference type="Pfam" id="PF00698">
    <property type="entry name" value="Acyl_transf_1"/>
    <property type="match status" value="1"/>
</dbReference>
<dbReference type="InterPro" id="IPR001031">
    <property type="entry name" value="Thioesterase"/>
</dbReference>
<evidence type="ECO:0000256" key="3">
    <source>
        <dbReference type="ARBA" id="ARBA00022553"/>
    </source>
</evidence>
<dbReference type="InterPro" id="IPR055123">
    <property type="entry name" value="SpnB-like_Rossmann"/>
</dbReference>
<feature type="region of interest" description="Disordered" evidence="9">
    <location>
        <begin position="1658"/>
        <end position="1679"/>
    </location>
</feature>
<dbReference type="InterPro" id="IPR036291">
    <property type="entry name" value="NAD(P)-bd_dom_sf"/>
</dbReference>
<dbReference type="eggNOG" id="COG3321">
    <property type="taxonomic scope" value="Bacteria"/>
</dbReference>
<dbReference type="Gene3D" id="3.40.47.10">
    <property type="match status" value="1"/>
</dbReference>
<dbReference type="SUPFAM" id="SSF52151">
    <property type="entry name" value="FabD/lysophospholipase-like"/>
    <property type="match status" value="1"/>
</dbReference>
<evidence type="ECO:0000313" key="12">
    <source>
        <dbReference type="EMBL" id="ADI04999.1"/>
    </source>
</evidence>
<dbReference type="PANTHER" id="PTHR43775:SF51">
    <property type="entry name" value="INACTIVE PHENOLPHTHIOCEROL SYNTHESIS POLYKETIDE SYNTHASE TYPE I PKS1-RELATED"/>
    <property type="match status" value="1"/>
</dbReference>
<dbReference type="PANTHER" id="PTHR43775">
    <property type="entry name" value="FATTY ACID SYNTHASE"/>
    <property type="match status" value="1"/>
</dbReference>
<keyword evidence="6" id="KW-0511">Multifunctional enzyme</keyword>
<dbReference type="InterPro" id="IPR016035">
    <property type="entry name" value="Acyl_Trfase/lysoPLipase"/>
</dbReference>
<reference evidence="12 13" key="1">
    <citation type="journal article" date="2010" name="J. Bacteriol.">
        <title>Genome sequence of the milbemycin-producing bacterium Streptomyces bingchenggensis.</title>
        <authorList>
            <person name="Wang X.J."/>
            <person name="Yan Y.J."/>
            <person name="Zhang B."/>
            <person name="An J."/>
            <person name="Wang J.J."/>
            <person name="Tian J."/>
            <person name="Jiang L."/>
            <person name="Chen Y.H."/>
            <person name="Huang S.X."/>
            <person name="Yin M."/>
            <person name="Zhang J."/>
            <person name="Gao A.L."/>
            <person name="Liu C.X."/>
            <person name="Zhu Z.X."/>
            <person name="Xiang W.S."/>
        </authorList>
    </citation>
    <scope>NUCLEOTIDE SEQUENCE [LARGE SCALE GENOMIC DNA]</scope>
    <source>
        <strain evidence="12 13">BCW-1</strain>
    </source>
</reference>
<evidence type="ECO:0000256" key="2">
    <source>
        <dbReference type="ARBA" id="ARBA00022450"/>
    </source>
</evidence>
<keyword evidence="4" id="KW-0808">Transferase</keyword>
<keyword evidence="3" id="KW-0597">Phosphoprotein</keyword>